<gene>
    <name evidence="3" type="ORF">ONB1V03_LOCUS20922</name>
</gene>
<proteinExistence type="predicted"/>
<evidence type="ECO:0000256" key="1">
    <source>
        <dbReference type="SAM" id="MobiDB-lite"/>
    </source>
</evidence>
<evidence type="ECO:0000313" key="4">
    <source>
        <dbReference type="Proteomes" id="UP000728032"/>
    </source>
</evidence>
<dbReference type="Proteomes" id="UP000728032">
    <property type="component" value="Unassembled WGS sequence"/>
</dbReference>
<feature type="region of interest" description="Disordered" evidence="1">
    <location>
        <begin position="1"/>
        <end position="86"/>
    </location>
</feature>
<feature type="compositionally biased region" description="Basic residues" evidence="1">
    <location>
        <begin position="67"/>
        <end position="78"/>
    </location>
</feature>
<organism evidence="3">
    <name type="scientific">Oppiella nova</name>
    <dbReference type="NCBI Taxonomy" id="334625"/>
    <lineage>
        <taxon>Eukaryota</taxon>
        <taxon>Metazoa</taxon>
        <taxon>Ecdysozoa</taxon>
        <taxon>Arthropoda</taxon>
        <taxon>Chelicerata</taxon>
        <taxon>Arachnida</taxon>
        <taxon>Acari</taxon>
        <taxon>Acariformes</taxon>
        <taxon>Sarcoptiformes</taxon>
        <taxon>Oribatida</taxon>
        <taxon>Brachypylina</taxon>
        <taxon>Oppioidea</taxon>
        <taxon>Oppiidae</taxon>
        <taxon>Oppiella</taxon>
    </lineage>
</organism>
<keyword evidence="2" id="KW-0472">Membrane</keyword>
<keyword evidence="2" id="KW-1133">Transmembrane helix</keyword>
<evidence type="ECO:0000256" key="2">
    <source>
        <dbReference type="SAM" id="Phobius"/>
    </source>
</evidence>
<evidence type="ECO:0000313" key="3">
    <source>
        <dbReference type="EMBL" id="CAD7664364.1"/>
    </source>
</evidence>
<dbReference type="EMBL" id="OC952667">
    <property type="protein sequence ID" value="CAD7664364.1"/>
    <property type="molecule type" value="Genomic_DNA"/>
</dbReference>
<accession>A0A7R9MQX6</accession>
<protein>
    <submittedName>
        <fullName evidence="3">Uncharacterized protein</fullName>
    </submittedName>
</protein>
<keyword evidence="2" id="KW-0812">Transmembrane</keyword>
<feature type="compositionally biased region" description="Acidic residues" evidence="1">
    <location>
        <begin position="46"/>
        <end position="60"/>
    </location>
</feature>
<name>A0A7R9MQX6_9ACAR</name>
<dbReference type="EMBL" id="CAJPVJ010037842">
    <property type="protein sequence ID" value="CAG2181501.1"/>
    <property type="molecule type" value="Genomic_DNA"/>
</dbReference>
<dbReference type="OrthoDB" id="6532066at2759"/>
<feature type="transmembrane region" description="Helical" evidence="2">
    <location>
        <begin position="175"/>
        <end position="193"/>
    </location>
</feature>
<dbReference type="AlphaFoldDB" id="A0A7R9MQX6"/>
<feature type="non-terminal residue" evidence="3">
    <location>
        <position position="275"/>
    </location>
</feature>
<feature type="transmembrane region" description="Helical" evidence="2">
    <location>
        <begin position="152"/>
        <end position="169"/>
    </location>
</feature>
<feature type="non-terminal residue" evidence="3">
    <location>
        <position position="1"/>
    </location>
</feature>
<sequence length="275" mass="29189">KGKKGKGKDSKEKDEDGEGGGDGDGGGGGKKGKGGKGKGKKKGDGDGDGEGEGGGGDEDGGGGGGKSKGKGKKKKNKKGGKDSNEVGLPKYAAAGGAIGGIVGTGSQTIKKGAMSGIARALDDRFATMDLLGNPHMGVPEDMIGHIRMCAQFIYGGIHNLFFLLIRYPLKILSKAILLTGALSFMATYANWCANPIAWMDFTSEGKKVNAHIENLAKFKEEFKGRVIWTIDKARQEDKQMYLCCALQDYKKKVFAEVPESLDYLQSYMTRLYKLC</sequence>
<reference evidence="3" key="1">
    <citation type="submission" date="2020-11" db="EMBL/GenBank/DDBJ databases">
        <authorList>
            <person name="Tran Van P."/>
        </authorList>
    </citation>
    <scope>NUCLEOTIDE SEQUENCE</scope>
</reference>
<feature type="compositionally biased region" description="Basic residues" evidence="1">
    <location>
        <begin position="30"/>
        <end position="41"/>
    </location>
</feature>
<keyword evidence="4" id="KW-1185">Reference proteome</keyword>